<feature type="transmembrane region" description="Helical" evidence="7">
    <location>
        <begin position="249"/>
        <end position="270"/>
    </location>
</feature>
<dbReference type="AlphaFoldDB" id="A0A4P2VG26"/>
<organism evidence="8 9">
    <name type="scientific">Fluviispira sanaruensis</name>
    <dbReference type="NCBI Taxonomy" id="2493639"/>
    <lineage>
        <taxon>Bacteria</taxon>
        <taxon>Pseudomonadati</taxon>
        <taxon>Bdellovibrionota</taxon>
        <taxon>Oligoflexia</taxon>
        <taxon>Silvanigrellales</taxon>
        <taxon>Silvanigrellaceae</taxon>
        <taxon>Fluviispira</taxon>
    </lineage>
</organism>
<name>A0A4P2VG26_FLUSA</name>
<evidence type="ECO:0000256" key="1">
    <source>
        <dbReference type="ARBA" id="ARBA00004651"/>
    </source>
</evidence>
<dbReference type="Proteomes" id="UP000291236">
    <property type="component" value="Chromosome"/>
</dbReference>
<sequence>MFKQALIQKDFFNFRISEFLNILSINVVMIAITWWILQDAPSSLPLVLSLSAGFRILSYALLNFLGDSVPYKKILLITKFINLAFVVLIMIFFSTSKFSIYYILPILGMSIIEGITMPIVMSIPPKMVAKEQLGSAMRFEGMLQSLSFILGKVMGGAIIGILGILLSFISTVVGFIISIIFCTMTKFPAINNSEKEKWHKKLLNGYTMLIKNPIELGMACTLTLVNFSFTPFILLGIPLLVKDVFHASALYLGILEASIAVGIFFGSAFTAKFLAKKFSDDILCTFCIIIAAFCLALHSVIENVWVSLFCLFILGQAMITFNITSNTKRMLAMPENYRSRLIGCTKLFIEGGIPLGFLALGFLVERFGIKTALIVFGCIPLLTPFILYKVPNFKKLMRSELKDADNFYIKHGYVS</sequence>
<dbReference type="RefSeq" id="WP_130605673.1">
    <property type="nucleotide sequence ID" value="NZ_AP019368.1"/>
</dbReference>
<keyword evidence="4 7" id="KW-0812">Transmembrane</keyword>
<feature type="transmembrane region" description="Helical" evidence="7">
    <location>
        <begin position="344"/>
        <end position="363"/>
    </location>
</feature>
<evidence type="ECO:0000256" key="2">
    <source>
        <dbReference type="ARBA" id="ARBA00022448"/>
    </source>
</evidence>
<comment type="subcellular location">
    <subcellularLocation>
        <location evidence="1">Cell membrane</location>
        <topology evidence="1">Multi-pass membrane protein</topology>
    </subcellularLocation>
</comment>
<protein>
    <submittedName>
        <fullName evidence="8">MFS transporter</fullName>
    </submittedName>
</protein>
<evidence type="ECO:0000256" key="6">
    <source>
        <dbReference type="ARBA" id="ARBA00023136"/>
    </source>
</evidence>
<dbReference type="SUPFAM" id="SSF103473">
    <property type="entry name" value="MFS general substrate transporter"/>
    <property type="match status" value="1"/>
</dbReference>
<feature type="transmembrane region" description="Helical" evidence="7">
    <location>
        <begin position="304"/>
        <end position="323"/>
    </location>
</feature>
<feature type="transmembrane region" description="Helical" evidence="7">
    <location>
        <begin position="99"/>
        <end position="121"/>
    </location>
</feature>
<evidence type="ECO:0000256" key="5">
    <source>
        <dbReference type="ARBA" id="ARBA00022989"/>
    </source>
</evidence>
<feature type="transmembrane region" description="Helical" evidence="7">
    <location>
        <begin position="369"/>
        <end position="388"/>
    </location>
</feature>
<feature type="transmembrane region" description="Helical" evidence="7">
    <location>
        <begin position="282"/>
        <end position="298"/>
    </location>
</feature>
<feature type="transmembrane region" description="Helical" evidence="7">
    <location>
        <begin position="214"/>
        <end position="237"/>
    </location>
</feature>
<dbReference type="EMBL" id="AP019368">
    <property type="protein sequence ID" value="BBH51793.1"/>
    <property type="molecule type" value="Genomic_DNA"/>
</dbReference>
<dbReference type="OrthoDB" id="7012429at2"/>
<evidence type="ECO:0000256" key="3">
    <source>
        <dbReference type="ARBA" id="ARBA00022475"/>
    </source>
</evidence>
<feature type="transmembrane region" description="Helical" evidence="7">
    <location>
        <begin position="20"/>
        <end position="37"/>
    </location>
</feature>
<dbReference type="CDD" id="cd06173">
    <property type="entry name" value="MFS_MefA_like"/>
    <property type="match status" value="1"/>
</dbReference>
<dbReference type="PANTHER" id="PTHR23513:SF6">
    <property type="entry name" value="MAJOR FACILITATOR SUPERFAMILY ASSOCIATED DOMAIN-CONTAINING PROTEIN"/>
    <property type="match status" value="1"/>
</dbReference>
<dbReference type="Gene3D" id="1.20.1250.20">
    <property type="entry name" value="MFS general substrate transporter like domains"/>
    <property type="match status" value="1"/>
</dbReference>
<keyword evidence="6 7" id="KW-0472">Membrane</keyword>
<reference evidence="8 9" key="1">
    <citation type="submission" date="2018-12" db="EMBL/GenBank/DDBJ databases">
        <title>Rubrispira sanarue gen. nov., sp., nov., a member of the order Silvanigrellales, isolated from a brackish lake in Hamamatsu Japan.</title>
        <authorList>
            <person name="Maejima Y."/>
            <person name="Iino T."/>
            <person name="Muraguchi Y."/>
            <person name="Fukuda K."/>
            <person name="Nojiri H."/>
            <person name="Ohkuma M."/>
            <person name="Moriuchi R."/>
            <person name="Dohra H."/>
            <person name="Kimbara K."/>
            <person name="Shintani M."/>
        </authorList>
    </citation>
    <scope>NUCLEOTIDE SEQUENCE [LARGE SCALE GENOMIC DNA]</scope>
    <source>
        <strain evidence="8 9">RF1110005</strain>
    </source>
</reference>
<gene>
    <name evidence="8" type="ORF">JCM31447_02130</name>
</gene>
<dbReference type="GO" id="GO:0005886">
    <property type="term" value="C:plasma membrane"/>
    <property type="evidence" value="ECO:0007669"/>
    <property type="project" value="UniProtKB-SubCell"/>
</dbReference>
<dbReference type="KEGG" id="sbf:JCM31447_02130"/>
<keyword evidence="3" id="KW-1003">Cell membrane</keyword>
<evidence type="ECO:0000256" key="4">
    <source>
        <dbReference type="ARBA" id="ARBA00022692"/>
    </source>
</evidence>
<keyword evidence="9" id="KW-1185">Reference proteome</keyword>
<keyword evidence="2" id="KW-0813">Transport</keyword>
<evidence type="ECO:0000256" key="7">
    <source>
        <dbReference type="SAM" id="Phobius"/>
    </source>
</evidence>
<dbReference type="PANTHER" id="PTHR23513">
    <property type="entry name" value="INTEGRAL MEMBRANE EFFLUX PROTEIN-RELATED"/>
    <property type="match status" value="1"/>
</dbReference>
<dbReference type="InterPro" id="IPR010290">
    <property type="entry name" value="TM_effector"/>
</dbReference>
<evidence type="ECO:0000313" key="9">
    <source>
        <dbReference type="Proteomes" id="UP000291236"/>
    </source>
</evidence>
<dbReference type="InterPro" id="IPR036259">
    <property type="entry name" value="MFS_trans_sf"/>
</dbReference>
<keyword evidence="5 7" id="KW-1133">Transmembrane helix</keyword>
<proteinExistence type="predicted"/>
<dbReference type="Pfam" id="PF05977">
    <property type="entry name" value="MFS_3"/>
    <property type="match status" value="1"/>
</dbReference>
<accession>A0A4P2VG26</accession>
<feature type="transmembrane region" description="Helical" evidence="7">
    <location>
        <begin position="74"/>
        <end position="93"/>
    </location>
</feature>
<evidence type="ECO:0000313" key="8">
    <source>
        <dbReference type="EMBL" id="BBH51793.1"/>
    </source>
</evidence>